<evidence type="ECO:0000256" key="1">
    <source>
        <dbReference type="SAM" id="MobiDB-lite"/>
    </source>
</evidence>
<dbReference type="EMBL" id="BAAAOQ010000001">
    <property type="protein sequence ID" value="GAA2190575.1"/>
    <property type="molecule type" value="Genomic_DNA"/>
</dbReference>
<keyword evidence="4" id="KW-1185">Reference proteome</keyword>
<accession>A0ABN3BAB2</accession>
<sequence length="167" mass="17656">MSAPAPHRSSASASGLSGSGQKEADTVWSVVAGLYTAHGDGDVGQVDERLDPEATMWHSEAEALLLGRSDLDRLRAGRAAAGPGPQVAAYHAYDPVIDVSGHMALVRYWLRVDYAPAADGVALRPERVRNTAVLRRSAGVWRIVHLHEEVWVAGGVPEASTGSARLG</sequence>
<feature type="compositionally biased region" description="Low complexity" evidence="1">
    <location>
        <begin position="1"/>
        <end position="20"/>
    </location>
</feature>
<feature type="domain" description="DUF4440" evidence="2">
    <location>
        <begin position="29"/>
        <end position="143"/>
    </location>
</feature>
<evidence type="ECO:0000313" key="3">
    <source>
        <dbReference type="EMBL" id="GAA2190575.1"/>
    </source>
</evidence>
<organism evidence="3 4">
    <name type="scientific">Streptomyces bangladeshensis</name>
    <dbReference type="NCBI Taxonomy" id="295352"/>
    <lineage>
        <taxon>Bacteria</taxon>
        <taxon>Bacillati</taxon>
        <taxon>Actinomycetota</taxon>
        <taxon>Actinomycetes</taxon>
        <taxon>Kitasatosporales</taxon>
        <taxon>Streptomycetaceae</taxon>
        <taxon>Streptomyces</taxon>
    </lineage>
</organism>
<protein>
    <recommendedName>
        <fullName evidence="2">DUF4440 domain-containing protein</fullName>
    </recommendedName>
</protein>
<reference evidence="3 4" key="1">
    <citation type="journal article" date="2019" name="Int. J. Syst. Evol. Microbiol.">
        <title>The Global Catalogue of Microorganisms (GCM) 10K type strain sequencing project: providing services to taxonomists for standard genome sequencing and annotation.</title>
        <authorList>
            <consortium name="The Broad Institute Genomics Platform"/>
            <consortium name="The Broad Institute Genome Sequencing Center for Infectious Disease"/>
            <person name="Wu L."/>
            <person name="Ma J."/>
        </authorList>
    </citation>
    <scope>NUCLEOTIDE SEQUENCE [LARGE SCALE GENOMIC DNA]</scope>
    <source>
        <strain evidence="3 4">JCM 14924</strain>
    </source>
</reference>
<dbReference type="Proteomes" id="UP001501391">
    <property type="component" value="Unassembled WGS sequence"/>
</dbReference>
<evidence type="ECO:0000259" key="2">
    <source>
        <dbReference type="Pfam" id="PF14534"/>
    </source>
</evidence>
<name>A0ABN3BAB2_9ACTN</name>
<dbReference type="RefSeq" id="WP_346161828.1">
    <property type="nucleotide sequence ID" value="NZ_BAAAOQ010000001.1"/>
</dbReference>
<dbReference type="Gene3D" id="3.10.450.50">
    <property type="match status" value="1"/>
</dbReference>
<evidence type="ECO:0000313" key="4">
    <source>
        <dbReference type="Proteomes" id="UP001501391"/>
    </source>
</evidence>
<proteinExistence type="predicted"/>
<dbReference type="Pfam" id="PF14534">
    <property type="entry name" value="DUF4440"/>
    <property type="match status" value="1"/>
</dbReference>
<feature type="region of interest" description="Disordered" evidence="1">
    <location>
        <begin position="1"/>
        <end position="21"/>
    </location>
</feature>
<gene>
    <name evidence="3" type="ORF">GCM10009787_00090</name>
</gene>
<comment type="caution">
    <text evidence="3">The sequence shown here is derived from an EMBL/GenBank/DDBJ whole genome shotgun (WGS) entry which is preliminary data.</text>
</comment>
<dbReference type="InterPro" id="IPR032710">
    <property type="entry name" value="NTF2-like_dom_sf"/>
</dbReference>
<dbReference type="SUPFAM" id="SSF54427">
    <property type="entry name" value="NTF2-like"/>
    <property type="match status" value="1"/>
</dbReference>
<dbReference type="InterPro" id="IPR027843">
    <property type="entry name" value="DUF4440"/>
</dbReference>